<evidence type="ECO:0000256" key="1">
    <source>
        <dbReference type="SAM" id="Phobius"/>
    </source>
</evidence>
<dbReference type="PIRSF" id="PIRSF021292">
    <property type="entry name" value="Competence_ComGD"/>
    <property type="match status" value="1"/>
</dbReference>
<dbReference type="AlphaFoldDB" id="A0A1I3CW02"/>
<keyword evidence="3" id="KW-1185">Reference proteome</keyword>
<reference evidence="2 3" key="1">
    <citation type="submission" date="2016-10" db="EMBL/GenBank/DDBJ databases">
        <authorList>
            <person name="de Groot N.N."/>
        </authorList>
    </citation>
    <scope>NUCLEOTIDE SEQUENCE [LARGE SCALE GENOMIC DNA]</scope>
    <source>
        <strain evidence="2 3">DSM 27630</strain>
    </source>
</reference>
<keyword evidence="1" id="KW-1133">Transmembrane helix</keyword>
<dbReference type="GO" id="GO:0030420">
    <property type="term" value="P:establishment of competence for transformation"/>
    <property type="evidence" value="ECO:0007669"/>
    <property type="project" value="InterPro"/>
</dbReference>
<proteinExistence type="predicted"/>
<evidence type="ECO:0000313" key="3">
    <source>
        <dbReference type="Proteomes" id="UP000198668"/>
    </source>
</evidence>
<keyword evidence="1" id="KW-0472">Membrane</keyword>
<dbReference type="NCBIfam" id="NF040982">
    <property type="entry name" value="ComGD"/>
    <property type="match status" value="1"/>
</dbReference>
<evidence type="ECO:0000313" key="2">
    <source>
        <dbReference type="EMBL" id="SFH78627.1"/>
    </source>
</evidence>
<dbReference type="Proteomes" id="UP000198668">
    <property type="component" value="Unassembled WGS sequence"/>
</dbReference>
<dbReference type="RefSeq" id="WP_047390399.1">
    <property type="nucleotide sequence ID" value="NZ_FOQE01000024.1"/>
</dbReference>
<gene>
    <name evidence="2" type="ORF">SAMN04489868_12411</name>
</gene>
<dbReference type="EMBL" id="FOQE01000024">
    <property type="protein sequence ID" value="SFH78627.1"/>
    <property type="molecule type" value="Genomic_DNA"/>
</dbReference>
<feature type="transmembrane region" description="Helical" evidence="1">
    <location>
        <begin position="9"/>
        <end position="31"/>
    </location>
</feature>
<accession>A0A1I3CW02</accession>
<keyword evidence="1" id="KW-0812">Transmembrane</keyword>
<protein>
    <submittedName>
        <fullName evidence="2">Competence protein ComGD</fullName>
    </submittedName>
</protein>
<dbReference type="OrthoDB" id="2139667at2"/>
<organism evidence="2 3">
    <name type="scientific">Pisciglobus halotolerans</name>
    <dbReference type="NCBI Taxonomy" id="745365"/>
    <lineage>
        <taxon>Bacteria</taxon>
        <taxon>Bacillati</taxon>
        <taxon>Bacillota</taxon>
        <taxon>Bacilli</taxon>
        <taxon>Lactobacillales</taxon>
        <taxon>Carnobacteriaceae</taxon>
    </lineage>
</organism>
<name>A0A1I3CW02_9LACT</name>
<sequence length="147" mass="16771">MRLDRQKGFVFLESLLVLGIAVVLFSLPMFLTKGTANEMDIKLFKTSLTNSITSAQNYAILTDNRTKIELLPKSRKITFKVVATTQQKYNHELVLPEGVEILNTRVFVYYFNSGNGNINQFDPIIFSVNGKRQKVVFQLGSGKFEWQ</sequence>
<dbReference type="InterPro" id="IPR016785">
    <property type="entry name" value="ComGD"/>
</dbReference>